<dbReference type="InterPro" id="IPR051910">
    <property type="entry name" value="ComF/GntX_DNA_util-trans"/>
</dbReference>
<dbReference type="SUPFAM" id="SSF53271">
    <property type="entry name" value="PRTase-like"/>
    <property type="match status" value="1"/>
</dbReference>
<dbReference type="Proteomes" id="UP001205601">
    <property type="component" value="Unassembled WGS sequence"/>
</dbReference>
<dbReference type="EMBL" id="JAOCQF010000003">
    <property type="protein sequence ID" value="MCT8331330.1"/>
    <property type="molecule type" value="Genomic_DNA"/>
</dbReference>
<keyword evidence="3" id="KW-1185">Reference proteome</keyword>
<feature type="domain" description="Double zinc ribbon" evidence="1">
    <location>
        <begin position="7"/>
        <end position="66"/>
    </location>
</feature>
<organism evidence="2 3">
    <name type="scientific">Albidovulum sediminis</name>
    <dbReference type="NCBI Taxonomy" id="3066345"/>
    <lineage>
        <taxon>Bacteria</taxon>
        <taxon>Pseudomonadati</taxon>
        <taxon>Pseudomonadota</taxon>
        <taxon>Alphaproteobacteria</taxon>
        <taxon>Rhodobacterales</taxon>
        <taxon>Paracoccaceae</taxon>
        <taxon>Albidovulum</taxon>
    </lineage>
</organism>
<evidence type="ECO:0000313" key="2">
    <source>
        <dbReference type="EMBL" id="MCT8331330.1"/>
    </source>
</evidence>
<dbReference type="PANTHER" id="PTHR47505">
    <property type="entry name" value="DNA UTILIZATION PROTEIN YHGH"/>
    <property type="match status" value="1"/>
</dbReference>
<comment type="caution">
    <text evidence="2">The sequence shown here is derived from an EMBL/GenBank/DDBJ whole genome shotgun (WGS) entry which is preliminary data.</text>
</comment>
<gene>
    <name evidence="2" type="ORF">N5I32_17560</name>
</gene>
<dbReference type="PANTHER" id="PTHR47505:SF1">
    <property type="entry name" value="DNA UTILIZATION PROTEIN YHGH"/>
    <property type="match status" value="1"/>
</dbReference>
<sequence>MGLQGLARVFFPPQCVSCGAPTSTEFGLCSACWPKTPFITGLVCDTCGVPLPGTDEGRPEHCDDCLTLARPWARGRAALLYTDNGRSLVLGLKHGDRLDLLRPMAEWLERAAGPILAPDMLIAPVPLHWSRLLRRRYNQSALLSRALATRTGLEHCPDLLLRRRRTPSQDHRDRDARFANLSGAIAAHPRHAGRIRDRRIFLVDDVMTSGATFAAAADACLAAGAKEVCVLALARVAKDA</sequence>
<name>A0ABT2NQX0_9RHOB</name>
<dbReference type="InterPro" id="IPR029057">
    <property type="entry name" value="PRTase-like"/>
</dbReference>
<reference evidence="3" key="1">
    <citation type="submission" date="2023-07" db="EMBL/GenBank/DDBJ databases">
        <title>Defluviimonas sediminis sp. nov., isolated from mangrove sediment.</title>
        <authorList>
            <person name="Liu L."/>
            <person name="Li J."/>
            <person name="Huang Y."/>
            <person name="Pan J."/>
            <person name="Li M."/>
        </authorList>
    </citation>
    <scope>NUCLEOTIDE SEQUENCE [LARGE SCALE GENOMIC DNA]</scope>
    <source>
        <strain evidence="3">FT324</strain>
    </source>
</reference>
<dbReference type="Gene3D" id="3.40.50.2020">
    <property type="match status" value="1"/>
</dbReference>
<evidence type="ECO:0000313" key="3">
    <source>
        <dbReference type="Proteomes" id="UP001205601"/>
    </source>
</evidence>
<protein>
    <submittedName>
        <fullName evidence="2">ComF family protein</fullName>
    </submittedName>
</protein>
<proteinExistence type="predicted"/>
<dbReference type="RefSeq" id="WP_261497207.1">
    <property type="nucleotide sequence ID" value="NZ_JAOCQF010000003.1"/>
</dbReference>
<evidence type="ECO:0000259" key="1">
    <source>
        <dbReference type="Pfam" id="PF18912"/>
    </source>
</evidence>
<dbReference type="Pfam" id="PF18912">
    <property type="entry name" value="DZR_2"/>
    <property type="match status" value="1"/>
</dbReference>
<accession>A0ABT2NQX0</accession>
<dbReference type="InterPro" id="IPR044005">
    <property type="entry name" value="DZR_2"/>
</dbReference>